<sequence>MKLREISFFGILILVIVVCTLAALFGAKLLLAAHDGDTGKEKGKDKTPPVITELRVESITNNSAVVMWTTNEPSDSDIKYGIDPHTNINGPHDPTLVLSHAIALSGLTLETTYAYCVTSRDESNNKTKECGTFVTTALPPPTPAEGGGGAWVAPNRIFVTGFAYPHAKIHAVLQQLPIGRDFEADTTADSNNGSFSVKFQNFPRGLYSFTIFAVDNDGIHSVRKGIQYEFKQANSALFREKVLMPPTITLGRDVIAWGDDIAVSGNTIPHTGVLVQAGNIFYETKSDKTGHYEILINSVRFAPGKLSIRVRSSLISDFGYDYSFSKTVTISSTSVPKADLNADGVVNMKDFSIFLMKPVDINDDNKVNAADLSIFLRAF</sequence>
<proteinExistence type="predicted"/>
<dbReference type="Proteomes" id="UP000177395">
    <property type="component" value="Unassembled WGS sequence"/>
</dbReference>
<dbReference type="InterPro" id="IPR008963">
    <property type="entry name" value="Purple_acid_Pase-like_N"/>
</dbReference>
<dbReference type="AlphaFoldDB" id="A0A1F6FJN4"/>
<dbReference type="PROSITE" id="PS00018">
    <property type="entry name" value="EF_HAND_1"/>
    <property type="match status" value="1"/>
</dbReference>
<dbReference type="SUPFAM" id="SSF49363">
    <property type="entry name" value="Purple acid phosphatase, N-terminal domain"/>
    <property type="match status" value="1"/>
</dbReference>
<dbReference type="GO" id="GO:0003993">
    <property type="term" value="F:acid phosphatase activity"/>
    <property type="evidence" value="ECO:0007669"/>
    <property type="project" value="InterPro"/>
</dbReference>
<protein>
    <recommendedName>
        <fullName evidence="3">Fibronectin type-III domain-containing protein</fullName>
    </recommendedName>
</protein>
<gene>
    <name evidence="1" type="ORF">A2392_01130</name>
</gene>
<name>A0A1F6FJN4_9BACT</name>
<comment type="caution">
    <text evidence="1">The sequence shown here is derived from an EMBL/GenBank/DDBJ whole genome shotgun (WGS) entry which is preliminary data.</text>
</comment>
<dbReference type="GO" id="GO:0004553">
    <property type="term" value="F:hydrolase activity, hydrolyzing O-glycosyl compounds"/>
    <property type="evidence" value="ECO:0007669"/>
    <property type="project" value="InterPro"/>
</dbReference>
<reference evidence="1 2" key="1">
    <citation type="journal article" date="2016" name="Nat. Commun.">
        <title>Thousands of microbial genomes shed light on interconnected biogeochemical processes in an aquifer system.</title>
        <authorList>
            <person name="Anantharaman K."/>
            <person name="Brown C.T."/>
            <person name="Hug L.A."/>
            <person name="Sharon I."/>
            <person name="Castelle C.J."/>
            <person name="Probst A.J."/>
            <person name="Thomas B.C."/>
            <person name="Singh A."/>
            <person name="Wilkins M.J."/>
            <person name="Karaoz U."/>
            <person name="Brodie E.L."/>
            <person name="Williams K.H."/>
            <person name="Hubbard S.S."/>
            <person name="Banfield J.F."/>
        </authorList>
    </citation>
    <scope>NUCLEOTIDE SEQUENCE [LARGE SCALE GENOMIC DNA]</scope>
</reference>
<evidence type="ECO:0008006" key="3">
    <source>
        <dbReference type="Google" id="ProtNLM"/>
    </source>
</evidence>
<dbReference type="GO" id="GO:0046872">
    <property type="term" value="F:metal ion binding"/>
    <property type="evidence" value="ECO:0007669"/>
    <property type="project" value="InterPro"/>
</dbReference>
<dbReference type="InterPro" id="IPR036439">
    <property type="entry name" value="Dockerin_dom_sf"/>
</dbReference>
<dbReference type="SUPFAM" id="SSF63446">
    <property type="entry name" value="Type I dockerin domain"/>
    <property type="match status" value="1"/>
</dbReference>
<dbReference type="PROSITE" id="PS00448">
    <property type="entry name" value="CLOS_CELLULOSOME_RPT"/>
    <property type="match status" value="1"/>
</dbReference>
<dbReference type="STRING" id="1798531.A2392_01130"/>
<dbReference type="InterPro" id="IPR002105">
    <property type="entry name" value="Dockerin_1_rpt"/>
</dbReference>
<organism evidence="1 2">
    <name type="scientific">Candidatus Kaiserbacteria bacterium RIFOXYB1_FULL_46_14</name>
    <dbReference type="NCBI Taxonomy" id="1798531"/>
    <lineage>
        <taxon>Bacteria</taxon>
        <taxon>Candidatus Kaiseribacteriota</taxon>
    </lineage>
</organism>
<evidence type="ECO:0000313" key="1">
    <source>
        <dbReference type="EMBL" id="OGG86053.1"/>
    </source>
</evidence>
<dbReference type="EMBL" id="MFMS01000002">
    <property type="protein sequence ID" value="OGG86053.1"/>
    <property type="molecule type" value="Genomic_DNA"/>
</dbReference>
<dbReference type="GO" id="GO:0000272">
    <property type="term" value="P:polysaccharide catabolic process"/>
    <property type="evidence" value="ECO:0007669"/>
    <property type="project" value="InterPro"/>
</dbReference>
<accession>A0A1F6FJN4</accession>
<dbReference type="InterPro" id="IPR018247">
    <property type="entry name" value="EF_Hand_1_Ca_BS"/>
</dbReference>
<evidence type="ECO:0000313" key="2">
    <source>
        <dbReference type="Proteomes" id="UP000177395"/>
    </source>
</evidence>
<dbReference type="InterPro" id="IPR013783">
    <property type="entry name" value="Ig-like_fold"/>
</dbReference>
<dbReference type="Gene3D" id="2.60.40.10">
    <property type="entry name" value="Immunoglobulins"/>
    <property type="match status" value="1"/>
</dbReference>